<dbReference type="InterPro" id="IPR019819">
    <property type="entry name" value="Carboxylesterase_B_CS"/>
</dbReference>
<dbReference type="RefSeq" id="XP_018143125.1">
    <property type="nucleotide sequence ID" value="XM_018286477.1"/>
</dbReference>
<dbReference type="SUPFAM" id="SSF53474">
    <property type="entry name" value="alpha/beta-Hydrolases"/>
    <property type="match status" value="1"/>
</dbReference>
<evidence type="ECO:0000256" key="1">
    <source>
        <dbReference type="ARBA" id="ARBA00005964"/>
    </source>
</evidence>
<keyword evidence="6" id="KW-1185">Reference proteome</keyword>
<dbReference type="PROSITE" id="PS00122">
    <property type="entry name" value="CARBOXYLESTERASE_B_1"/>
    <property type="match status" value="1"/>
</dbReference>
<evidence type="ECO:0000256" key="2">
    <source>
        <dbReference type="ARBA" id="ARBA00022801"/>
    </source>
</evidence>
<gene>
    <name evidence="5" type="ORF">VFPPC_07654</name>
</gene>
<dbReference type="KEGG" id="pchm:VFPPC_07654"/>
<dbReference type="Pfam" id="PF00135">
    <property type="entry name" value="COesterase"/>
    <property type="match status" value="1"/>
</dbReference>
<dbReference type="EMBL" id="LSBJ02000004">
    <property type="protein sequence ID" value="OAQ66038.1"/>
    <property type="molecule type" value="Genomic_DNA"/>
</dbReference>
<accession>A0A179FL19</accession>
<dbReference type="PANTHER" id="PTHR11559">
    <property type="entry name" value="CARBOXYLESTERASE"/>
    <property type="match status" value="1"/>
</dbReference>
<dbReference type="InterPro" id="IPR029058">
    <property type="entry name" value="AB_hydrolase_fold"/>
</dbReference>
<dbReference type="Proteomes" id="UP000078397">
    <property type="component" value="Unassembled WGS sequence"/>
</dbReference>
<dbReference type="PROSITE" id="PS00941">
    <property type="entry name" value="CARBOXYLESTERASE_B_2"/>
    <property type="match status" value="1"/>
</dbReference>
<evidence type="ECO:0000313" key="5">
    <source>
        <dbReference type="EMBL" id="OAQ66038.1"/>
    </source>
</evidence>
<dbReference type="ESTHER" id="metcm-a0a179fl19">
    <property type="family name" value="Fungal_carboxylesterase_lipase"/>
</dbReference>
<dbReference type="GeneID" id="28850471"/>
<evidence type="ECO:0000256" key="3">
    <source>
        <dbReference type="RuleBase" id="RU361235"/>
    </source>
</evidence>
<evidence type="ECO:0000313" key="6">
    <source>
        <dbReference type="Proteomes" id="UP000078397"/>
    </source>
</evidence>
<dbReference type="InterPro" id="IPR019826">
    <property type="entry name" value="Carboxylesterase_B_AS"/>
</dbReference>
<keyword evidence="2 3" id="KW-0378">Hydrolase</keyword>
<dbReference type="InterPro" id="IPR002018">
    <property type="entry name" value="CarbesteraseB"/>
</dbReference>
<dbReference type="GO" id="GO:0016787">
    <property type="term" value="F:hydrolase activity"/>
    <property type="evidence" value="ECO:0007669"/>
    <property type="project" value="UniProtKB-KW"/>
</dbReference>
<sequence length="532" mass="58306">MSLQDSSTELVYTSDGPVRGVTSDGMRKWLGIPYAAPPVGQLRWMPPVPPEPWAKPHEATNFGPICAQEEGSFPGFGHNSLSEDCLYLNVFAPESKHEALLPVMVWLHGGGLFQGASNDYNPQALVQHGNVIVVSLNYRVNLFGFFSHPSINNEGHEHGNYGFMDQQAALEWIKHNIDKFGGDANNVTIFGESAGAISVSAHLTSPGSKGLFHKAIIQSGGSPITFPHRSVTSFEQIGVALAKEAGCAEQTSTNLRSLSTKQMVDANSIEKGTFGTTKFPFGLMEDGVVIPHNMKQRFLAGNFNHVPLIIGVTKDEFAWFQGMIELATGTIVPRDSYTASLRTFLEVADKAEFLGVHLPPSAFDDVLQRYPMDKYTYPGRAIAAAIGDAGIISTSGRRAARVIKSHVHGVYTYEFSVDDAPVSWPAASFPYGSAHAQELQFLFPGFRGASGKGQSLTKEQEELAAKMVLYWTNFARTGSPSSKDTHDVDLPTWTVYDTKQDNTLLLQAPLPKMVSSWGQRHHMDFWDTFYVQ</sequence>
<name>A0A179FL19_METCM</name>
<proteinExistence type="inferred from homology"/>
<dbReference type="STRING" id="1380566.A0A179FL19"/>
<evidence type="ECO:0000259" key="4">
    <source>
        <dbReference type="Pfam" id="PF00135"/>
    </source>
</evidence>
<comment type="similarity">
    <text evidence="1 3">Belongs to the type-B carboxylesterase/lipase family.</text>
</comment>
<dbReference type="EC" id="3.1.1.-" evidence="3"/>
<dbReference type="Gene3D" id="3.40.50.1820">
    <property type="entry name" value="alpha/beta hydrolase"/>
    <property type="match status" value="1"/>
</dbReference>
<organism evidence="5 6">
    <name type="scientific">Pochonia chlamydosporia 170</name>
    <dbReference type="NCBI Taxonomy" id="1380566"/>
    <lineage>
        <taxon>Eukaryota</taxon>
        <taxon>Fungi</taxon>
        <taxon>Dikarya</taxon>
        <taxon>Ascomycota</taxon>
        <taxon>Pezizomycotina</taxon>
        <taxon>Sordariomycetes</taxon>
        <taxon>Hypocreomycetidae</taxon>
        <taxon>Hypocreales</taxon>
        <taxon>Clavicipitaceae</taxon>
        <taxon>Pochonia</taxon>
    </lineage>
</organism>
<comment type="caution">
    <text evidence="5">The sequence shown here is derived from an EMBL/GenBank/DDBJ whole genome shotgun (WGS) entry which is preliminary data.</text>
</comment>
<dbReference type="OrthoDB" id="408631at2759"/>
<dbReference type="AlphaFoldDB" id="A0A179FL19"/>
<reference evidence="5 6" key="1">
    <citation type="journal article" date="2016" name="PLoS Pathog.">
        <title>Biosynthesis of antibiotic leucinostatins in bio-control fungus Purpureocillium lilacinum and their inhibition on phytophthora revealed by genome mining.</title>
        <authorList>
            <person name="Wang G."/>
            <person name="Liu Z."/>
            <person name="Lin R."/>
            <person name="Li E."/>
            <person name="Mao Z."/>
            <person name="Ling J."/>
            <person name="Yang Y."/>
            <person name="Yin W.B."/>
            <person name="Xie B."/>
        </authorList>
    </citation>
    <scope>NUCLEOTIDE SEQUENCE [LARGE SCALE GENOMIC DNA]</scope>
    <source>
        <strain evidence="5">170</strain>
    </source>
</reference>
<dbReference type="InterPro" id="IPR050309">
    <property type="entry name" value="Type-B_Carboxylest/Lipase"/>
</dbReference>
<feature type="domain" description="Carboxylesterase type B" evidence="4">
    <location>
        <begin position="9"/>
        <end position="526"/>
    </location>
</feature>
<protein>
    <recommendedName>
        <fullName evidence="3">Carboxylic ester hydrolase</fullName>
        <ecNumber evidence="3">3.1.1.-</ecNumber>
    </recommendedName>
</protein>